<gene>
    <name evidence="2" type="ORF">H9932_01290</name>
</gene>
<accession>A0A9D2PVW2</accession>
<sequence length="312" mass="32617">MPQHAAAPAAPSSPAPGSTGTEASRRLLHPESSAPALTLWGSSSMSSEGGAEATAVPVRIHEHLALAAAPAAVHPYGVGATRSPHTLLQRGLDSPALRPEGDPEPGTGRRAVTLDSELRPAGPLRIPGRVDGVEGILDGSSGDWFFVPTDPADEITGGTFTSSLAEIAEGSRQVLWMGKNNIRDVEAVLEHTARMAEAAGDGDTLVLGHWCTENDPIGSETGAAVAEVNAAYAESYGDHFLDVQQLLTGEEGLASSPLAPLSLLEQSTTHDALDRAIVPPLLVASDEIHLNGWGNLALSWALARRMQELRWL</sequence>
<dbReference type="AlphaFoldDB" id="A0A9D2PVW2"/>
<evidence type="ECO:0000256" key="1">
    <source>
        <dbReference type="SAM" id="MobiDB-lite"/>
    </source>
</evidence>
<reference evidence="2" key="2">
    <citation type="submission" date="2021-04" db="EMBL/GenBank/DDBJ databases">
        <authorList>
            <person name="Gilroy R."/>
        </authorList>
    </citation>
    <scope>NUCLEOTIDE SEQUENCE</scope>
    <source>
        <strain evidence="2">CHK130-7132</strain>
    </source>
</reference>
<name>A0A9D2PVW2_9MICO</name>
<evidence type="ECO:0000313" key="3">
    <source>
        <dbReference type="Proteomes" id="UP000823854"/>
    </source>
</evidence>
<evidence type="ECO:0000313" key="2">
    <source>
        <dbReference type="EMBL" id="HJC68298.1"/>
    </source>
</evidence>
<comment type="caution">
    <text evidence="2">The sequence shown here is derived from an EMBL/GenBank/DDBJ whole genome shotgun (WGS) entry which is preliminary data.</text>
</comment>
<reference evidence="2" key="1">
    <citation type="journal article" date="2021" name="PeerJ">
        <title>Extensive microbial diversity within the chicken gut microbiome revealed by metagenomics and culture.</title>
        <authorList>
            <person name="Gilroy R."/>
            <person name="Ravi A."/>
            <person name="Getino M."/>
            <person name="Pursley I."/>
            <person name="Horton D.L."/>
            <person name="Alikhan N.F."/>
            <person name="Baker D."/>
            <person name="Gharbi K."/>
            <person name="Hall N."/>
            <person name="Watson M."/>
            <person name="Adriaenssens E.M."/>
            <person name="Foster-Nyarko E."/>
            <person name="Jarju S."/>
            <person name="Secka A."/>
            <person name="Antonio M."/>
            <person name="Oren A."/>
            <person name="Chaudhuri R.R."/>
            <person name="La Ragione R."/>
            <person name="Hildebrand F."/>
            <person name="Pallen M.J."/>
        </authorList>
    </citation>
    <scope>NUCLEOTIDE SEQUENCE</scope>
    <source>
        <strain evidence="2">CHK130-7132</strain>
    </source>
</reference>
<feature type="region of interest" description="Disordered" evidence="1">
    <location>
        <begin position="89"/>
        <end position="111"/>
    </location>
</feature>
<protein>
    <submittedName>
        <fullName evidence="2">Uncharacterized protein</fullName>
    </submittedName>
</protein>
<dbReference type="EMBL" id="DWWC01000025">
    <property type="protein sequence ID" value="HJC68298.1"/>
    <property type="molecule type" value="Genomic_DNA"/>
</dbReference>
<organism evidence="2 3">
    <name type="scientific">Candidatus Brachybacterium intestinipullorum</name>
    <dbReference type="NCBI Taxonomy" id="2838512"/>
    <lineage>
        <taxon>Bacteria</taxon>
        <taxon>Bacillati</taxon>
        <taxon>Actinomycetota</taxon>
        <taxon>Actinomycetes</taxon>
        <taxon>Micrococcales</taxon>
        <taxon>Dermabacteraceae</taxon>
        <taxon>Brachybacterium</taxon>
    </lineage>
</organism>
<feature type="region of interest" description="Disordered" evidence="1">
    <location>
        <begin position="1"/>
        <end position="31"/>
    </location>
</feature>
<feature type="compositionally biased region" description="Low complexity" evidence="1">
    <location>
        <begin position="1"/>
        <end position="16"/>
    </location>
</feature>
<proteinExistence type="predicted"/>
<dbReference type="Proteomes" id="UP000823854">
    <property type="component" value="Unassembled WGS sequence"/>
</dbReference>